<gene>
    <name evidence="1" type="ORF">ENSA5_29730</name>
</gene>
<comment type="caution">
    <text evidence="1">The sequence shown here is derived from an EMBL/GenBank/DDBJ whole genome shotgun (WGS) entry which is preliminary data.</text>
</comment>
<sequence>MTETPTPQTQLPDALRSFAERNILRRDYARVVLEQEGTMRLQPNASWRPFTAEQWTSAREVAFCWHARVKMAPFVTMVIDDAFEGGHGRLDVKLWGRLPVAHDDGPELDRGEAMRYLAELPWNPAALLTNPELRFAEGPEGSVRVWTGDPRTYVDAHLDEAGDIVRTYSETRSMGDAGPAPWEGRFSDYADLGGLRVPCRGEVSWLLPEGRFEYWRGEITSLKCES</sequence>
<keyword evidence="2" id="KW-1185">Reference proteome</keyword>
<organism evidence="1 2">
    <name type="scientific">Enhygromyxa salina</name>
    <dbReference type="NCBI Taxonomy" id="215803"/>
    <lineage>
        <taxon>Bacteria</taxon>
        <taxon>Pseudomonadati</taxon>
        <taxon>Myxococcota</taxon>
        <taxon>Polyangia</taxon>
        <taxon>Nannocystales</taxon>
        <taxon>Nannocystaceae</taxon>
        <taxon>Enhygromyxa</taxon>
    </lineage>
</organism>
<dbReference type="RefSeq" id="WP_106392349.1">
    <property type="nucleotide sequence ID" value="NZ_PVNK01000145.1"/>
</dbReference>
<evidence type="ECO:0000313" key="2">
    <source>
        <dbReference type="Proteomes" id="UP000237968"/>
    </source>
</evidence>
<dbReference type="InterPro" id="IPR054213">
    <property type="entry name" value="DUF6920"/>
</dbReference>
<dbReference type="AlphaFoldDB" id="A0A2S9Y078"/>
<dbReference type="OrthoDB" id="3671061at2"/>
<name>A0A2S9Y078_9BACT</name>
<evidence type="ECO:0000313" key="1">
    <source>
        <dbReference type="EMBL" id="PRP98503.1"/>
    </source>
</evidence>
<dbReference type="EMBL" id="PVNK01000145">
    <property type="protein sequence ID" value="PRP98503.1"/>
    <property type="molecule type" value="Genomic_DNA"/>
</dbReference>
<protein>
    <submittedName>
        <fullName evidence="1">Uncharacterized protein</fullName>
    </submittedName>
</protein>
<accession>A0A2S9Y078</accession>
<dbReference type="Pfam" id="PF21900">
    <property type="entry name" value="DUF6920"/>
    <property type="match status" value="1"/>
</dbReference>
<dbReference type="Proteomes" id="UP000237968">
    <property type="component" value="Unassembled WGS sequence"/>
</dbReference>
<proteinExistence type="predicted"/>
<reference evidence="1 2" key="1">
    <citation type="submission" date="2018-03" db="EMBL/GenBank/DDBJ databases">
        <title>Draft Genome Sequences of the Obligatory Marine Myxobacteria Enhygromyxa salina SWB005.</title>
        <authorList>
            <person name="Poehlein A."/>
            <person name="Moghaddam J.A."/>
            <person name="Harms H."/>
            <person name="Alanjari M."/>
            <person name="Koenig G.M."/>
            <person name="Daniel R."/>
            <person name="Schaeberle T.F."/>
        </authorList>
    </citation>
    <scope>NUCLEOTIDE SEQUENCE [LARGE SCALE GENOMIC DNA]</scope>
    <source>
        <strain evidence="1 2">SWB005</strain>
    </source>
</reference>